<accession>A0ABW5NCV3</accession>
<dbReference type="Pfam" id="PF08327">
    <property type="entry name" value="AHSA1"/>
    <property type="match status" value="1"/>
</dbReference>
<reference evidence="4" key="1">
    <citation type="journal article" date="2019" name="Int. J. Syst. Evol. Microbiol.">
        <title>The Global Catalogue of Microorganisms (GCM) 10K type strain sequencing project: providing services to taxonomists for standard genome sequencing and annotation.</title>
        <authorList>
            <consortium name="The Broad Institute Genomics Platform"/>
            <consortium name="The Broad Institute Genome Sequencing Center for Infectious Disease"/>
            <person name="Wu L."/>
            <person name="Ma J."/>
        </authorList>
    </citation>
    <scope>NUCLEOTIDE SEQUENCE [LARGE SCALE GENOMIC DNA]</scope>
    <source>
        <strain evidence="4">KCTC 42423</strain>
    </source>
</reference>
<dbReference type="SUPFAM" id="SSF55961">
    <property type="entry name" value="Bet v1-like"/>
    <property type="match status" value="1"/>
</dbReference>
<evidence type="ECO:0000313" key="4">
    <source>
        <dbReference type="Proteomes" id="UP001597459"/>
    </source>
</evidence>
<evidence type="ECO:0000313" key="3">
    <source>
        <dbReference type="EMBL" id="MFD2592926.1"/>
    </source>
</evidence>
<evidence type="ECO:0000259" key="2">
    <source>
        <dbReference type="Pfam" id="PF08327"/>
    </source>
</evidence>
<proteinExistence type="inferred from homology"/>
<protein>
    <submittedName>
        <fullName evidence="3">SRPBCC domain-containing protein</fullName>
    </submittedName>
</protein>
<comment type="caution">
    <text evidence="3">The sequence shown here is derived from an EMBL/GenBank/DDBJ whole genome shotgun (WGS) entry which is preliminary data.</text>
</comment>
<dbReference type="EMBL" id="JBHULX010000039">
    <property type="protein sequence ID" value="MFD2592926.1"/>
    <property type="molecule type" value="Genomic_DNA"/>
</dbReference>
<evidence type="ECO:0000256" key="1">
    <source>
        <dbReference type="ARBA" id="ARBA00006817"/>
    </source>
</evidence>
<sequence length="148" mass="17068">MNNSNKTITIKRTFDAPLSLVWEAWTTAEHIAHWWGPKGMKTTIIEHHFEEGGTWKYSMIMPDGNEFLSEGTYLTIIPFKKIKTTADFKPMTEGVQIEILFEESGGKTDFTFHVMHPTEAYRIAQEKMGIYNGWGSVFDRLQAYLITL</sequence>
<organism evidence="3 4">
    <name type="scientific">Aquimarina hainanensis</name>
    <dbReference type="NCBI Taxonomy" id="1578017"/>
    <lineage>
        <taxon>Bacteria</taxon>
        <taxon>Pseudomonadati</taxon>
        <taxon>Bacteroidota</taxon>
        <taxon>Flavobacteriia</taxon>
        <taxon>Flavobacteriales</taxon>
        <taxon>Flavobacteriaceae</taxon>
        <taxon>Aquimarina</taxon>
    </lineage>
</organism>
<feature type="domain" description="Activator of Hsp90 ATPase homologue 1/2-like C-terminal" evidence="2">
    <location>
        <begin position="15"/>
        <end position="145"/>
    </location>
</feature>
<dbReference type="Proteomes" id="UP001597459">
    <property type="component" value="Unassembled WGS sequence"/>
</dbReference>
<name>A0ABW5NCV3_9FLAO</name>
<keyword evidence="4" id="KW-1185">Reference proteome</keyword>
<gene>
    <name evidence="3" type="ORF">ACFSTE_18960</name>
</gene>
<dbReference type="RefSeq" id="WP_176030099.1">
    <property type="nucleotide sequence ID" value="NZ_JBHSJV010000001.1"/>
</dbReference>
<dbReference type="InterPro" id="IPR023393">
    <property type="entry name" value="START-like_dom_sf"/>
</dbReference>
<dbReference type="Gene3D" id="3.30.530.20">
    <property type="match status" value="1"/>
</dbReference>
<dbReference type="InterPro" id="IPR013538">
    <property type="entry name" value="ASHA1/2-like_C"/>
</dbReference>
<comment type="similarity">
    <text evidence="1">Belongs to the AHA1 family.</text>
</comment>